<reference evidence="6 7" key="1">
    <citation type="submission" date="2016-10" db="EMBL/GenBank/DDBJ databases">
        <authorList>
            <person name="de Groot N.N."/>
        </authorList>
    </citation>
    <scope>NUCLEOTIDE SEQUENCE [LARGE SCALE GENOMIC DNA]</scope>
    <source>
        <strain evidence="6 7">DSM 16199</strain>
    </source>
</reference>
<dbReference type="SUPFAM" id="SSF48498">
    <property type="entry name" value="Tetracyclin repressor-like, C-terminal domain"/>
    <property type="match status" value="1"/>
</dbReference>
<evidence type="ECO:0000256" key="4">
    <source>
        <dbReference type="PROSITE-ProRule" id="PRU00335"/>
    </source>
</evidence>
<keyword evidence="3" id="KW-0804">Transcription</keyword>
<dbReference type="InterPro" id="IPR050109">
    <property type="entry name" value="HTH-type_TetR-like_transc_reg"/>
</dbReference>
<dbReference type="PANTHER" id="PTHR30055">
    <property type="entry name" value="HTH-TYPE TRANSCRIPTIONAL REGULATOR RUTR"/>
    <property type="match status" value="1"/>
</dbReference>
<dbReference type="InterPro" id="IPR009057">
    <property type="entry name" value="Homeodomain-like_sf"/>
</dbReference>
<dbReference type="Gene3D" id="1.10.357.10">
    <property type="entry name" value="Tetracycline Repressor, domain 2"/>
    <property type="match status" value="1"/>
</dbReference>
<name>A0A1I4GCB4_9RHOB</name>
<evidence type="ECO:0000313" key="6">
    <source>
        <dbReference type="EMBL" id="SFL27675.1"/>
    </source>
</evidence>
<organism evidence="6 7">
    <name type="scientific">Loktanella salsilacus</name>
    <dbReference type="NCBI Taxonomy" id="195913"/>
    <lineage>
        <taxon>Bacteria</taxon>
        <taxon>Pseudomonadati</taxon>
        <taxon>Pseudomonadota</taxon>
        <taxon>Alphaproteobacteria</taxon>
        <taxon>Rhodobacterales</taxon>
        <taxon>Roseobacteraceae</taxon>
        <taxon>Loktanella</taxon>
    </lineage>
</organism>
<evidence type="ECO:0000259" key="5">
    <source>
        <dbReference type="PROSITE" id="PS50977"/>
    </source>
</evidence>
<dbReference type="PROSITE" id="PS50977">
    <property type="entry name" value="HTH_TETR_2"/>
    <property type="match status" value="1"/>
</dbReference>
<evidence type="ECO:0000256" key="2">
    <source>
        <dbReference type="ARBA" id="ARBA00023125"/>
    </source>
</evidence>
<evidence type="ECO:0000256" key="3">
    <source>
        <dbReference type="ARBA" id="ARBA00023163"/>
    </source>
</evidence>
<dbReference type="STRING" id="195913.SAMN04488004_11222"/>
<dbReference type="EMBL" id="FOTF01000012">
    <property type="protein sequence ID" value="SFL27675.1"/>
    <property type="molecule type" value="Genomic_DNA"/>
</dbReference>
<protein>
    <submittedName>
        <fullName evidence="6">Transcriptional regulator, TetR family</fullName>
    </submittedName>
</protein>
<dbReference type="InterPro" id="IPR001647">
    <property type="entry name" value="HTH_TetR"/>
</dbReference>
<sequence length="182" mass="20334">MFQQTGYEETRIEDVAAAAELSVATFYNYFRSKADILLSSVTEETEKVIAQADRCIAQPHADAASGFDALSQVYWTYSFTSTSRQMWRIAVSQTMLDPQSEFCRKYVALDDRLSDQVCSFIRQMQAAGHIRPEVDAGPIGALLFNNVNMNFLAYIRSDTLTAAQVRDAVHAQSAPVFRLIAV</sequence>
<accession>A0A1I4GCB4</accession>
<feature type="DNA-binding region" description="H-T-H motif" evidence="4">
    <location>
        <begin position="11"/>
        <end position="30"/>
    </location>
</feature>
<evidence type="ECO:0000313" key="7">
    <source>
        <dbReference type="Proteomes" id="UP000199550"/>
    </source>
</evidence>
<dbReference type="InterPro" id="IPR036271">
    <property type="entry name" value="Tet_transcr_reg_TetR-rel_C_sf"/>
</dbReference>
<feature type="domain" description="HTH tetR-type" evidence="5">
    <location>
        <begin position="1"/>
        <end position="48"/>
    </location>
</feature>
<dbReference type="GO" id="GO:0003700">
    <property type="term" value="F:DNA-binding transcription factor activity"/>
    <property type="evidence" value="ECO:0007669"/>
    <property type="project" value="TreeGrafter"/>
</dbReference>
<keyword evidence="2 4" id="KW-0238">DNA-binding</keyword>
<dbReference type="AlphaFoldDB" id="A0A1I4GCB4"/>
<proteinExistence type="predicted"/>
<keyword evidence="1" id="KW-0805">Transcription regulation</keyword>
<dbReference type="GO" id="GO:0000976">
    <property type="term" value="F:transcription cis-regulatory region binding"/>
    <property type="evidence" value="ECO:0007669"/>
    <property type="project" value="TreeGrafter"/>
</dbReference>
<keyword evidence="7" id="KW-1185">Reference proteome</keyword>
<dbReference type="PANTHER" id="PTHR30055:SF234">
    <property type="entry name" value="HTH-TYPE TRANSCRIPTIONAL REGULATOR BETI"/>
    <property type="match status" value="1"/>
</dbReference>
<evidence type="ECO:0000256" key="1">
    <source>
        <dbReference type="ARBA" id="ARBA00023015"/>
    </source>
</evidence>
<dbReference type="SUPFAM" id="SSF46689">
    <property type="entry name" value="Homeodomain-like"/>
    <property type="match status" value="1"/>
</dbReference>
<dbReference type="Pfam" id="PF00440">
    <property type="entry name" value="TetR_N"/>
    <property type="match status" value="1"/>
</dbReference>
<gene>
    <name evidence="6" type="ORF">SAMN04488004_11222</name>
</gene>
<dbReference type="Proteomes" id="UP000199550">
    <property type="component" value="Unassembled WGS sequence"/>
</dbReference>